<sequence>PKCQIHLRCAMEDPFIGEELSMEMMDLTSIMINTIQWE</sequence>
<name>X1CFE7_9ZZZZ</name>
<accession>X1CFE7</accession>
<feature type="non-terminal residue" evidence="1">
    <location>
        <position position="1"/>
    </location>
</feature>
<gene>
    <name evidence="1" type="ORF">S01H4_38878</name>
</gene>
<reference evidence="1" key="1">
    <citation type="journal article" date="2014" name="Front. Microbiol.">
        <title>High frequency of phylogenetically diverse reductive dehalogenase-homologous genes in deep subseafloor sedimentary metagenomes.</title>
        <authorList>
            <person name="Kawai M."/>
            <person name="Futagami T."/>
            <person name="Toyoda A."/>
            <person name="Takaki Y."/>
            <person name="Nishi S."/>
            <person name="Hori S."/>
            <person name="Arai W."/>
            <person name="Tsubouchi T."/>
            <person name="Morono Y."/>
            <person name="Uchiyama I."/>
            <person name="Ito T."/>
            <person name="Fujiyama A."/>
            <person name="Inagaki F."/>
            <person name="Takami H."/>
        </authorList>
    </citation>
    <scope>NUCLEOTIDE SEQUENCE</scope>
    <source>
        <strain evidence="1">Expedition CK06-06</strain>
    </source>
</reference>
<proteinExistence type="predicted"/>
<protein>
    <submittedName>
        <fullName evidence="1">Uncharacterized protein</fullName>
    </submittedName>
</protein>
<evidence type="ECO:0000313" key="1">
    <source>
        <dbReference type="EMBL" id="GAG94963.1"/>
    </source>
</evidence>
<dbReference type="EMBL" id="BART01021006">
    <property type="protein sequence ID" value="GAG94963.1"/>
    <property type="molecule type" value="Genomic_DNA"/>
</dbReference>
<comment type="caution">
    <text evidence="1">The sequence shown here is derived from an EMBL/GenBank/DDBJ whole genome shotgun (WGS) entry which is preliminary data.</text>
</comment>
<organism evidence="1">
    <name type="scientific">marine sediment metagenome</name>
    <dbReference type="NCBI Taxonomy" id="412755"/>
    <lineage>
        <taxon>unclassified sequences</taxon>
        <taxon>metagenomes</taxon>
        <taxon>ecological metagenomes</taxon>
    </lineage>
</organism>
<dbReference type="AlphaFoldDB" id="X1CFE7"/>